<dbReference type="Pfam" id="PF12833">
    <property type="entry name" value="HTH_18"/>
    <property type="match status" value="1"/>
</dbReference>
<accession>A0ABX1WPD3</accession>
<dbReference type="Gene3D" id="1.10.10.60">
    <property type="entry name" value="Homeodomain-like"/>
    <property type="match status" value="2"/>
</dbReference>
<organism evidence="7 8">
    <name type="scientific">Empedobacter stercoris</name>
    <dbReference type="NCBI Taxonomy" id="1628248"/>
    <lineage>
        <taxon>Bacteria</taxon>
        <taxon>Pseudomonadati</taxon>
        <taxon>Bacteroidota</taxon>
        <taxon>Flavobacteriia</taxon>
        <taxon>Flavobacteriales</taxon>
        <taxon>Weeksellaceae</taxon>
        <taxon>Empedobacter</taxon>
    </lineage>
</organism>
<evidence type="ECO:0000313" key="8">
    <source>
        <dbReference type="Proteomes" id="UP000580344"/>
    </source>
</evidence>
<dbReference type="EMBL" id="JABFOQ010000039">
    <property type="protein sequence ID" value="NOJ76563.1"/>
    <property type="molecule type" value="Genomic_DNA"/>
</dbReference>
<feature type="chain" id="PRO_5046757535" evidence="5">
    <location>
        <begin position="20"/>
        <end position="402"/>
    </location>
</feature>
<dbReference type="InterPro" id="IPR018060">
    <property type="entry name" value="HTH_AraC"/>
</dbReference>
<keyword evidence="2" id="KW-0238">DNA-binding</keyword>
<dbReference type="PANTHER" id="PTHR43280:SF34">
    <property type="entry name" value="ARAC-FAMILY TRANSCRIPTIONAL REGULATOR"/>
    <property type="match status" value="1"/>
</dbReference>
<dbReference type="PROSITE" id="PS01124">
    <property type="entry name" value="HTH_ARAC_FAMILY_2"/>
    <property type="match status" value="1"/>
</dbReference>
<evidence type="ECO:0000256" key="2">
    <source>
        <dbReference type="ARBA" id="ARBA00023125"/>
    </source>
</evidence>
<keyword evidence="5" id="KW-0732">Signal</keyword>
<sequence length="402" mass="47100">MRYRFLFLIVSMLSVFVFSQNTEENYTFYQEAIQQIKKDNGKSIKIYEYLINNATNPEHKINYQLDLIKLKIYVSKDVEAIDIFFAIQDEIESLKNREIEDKYNIIGADLAQYLGFNQYSQKLLKKVKSKDKKSIDSIHHKFLDLRTDLAVNSFPTSPIQSEIDAHTTIDSLNNTINEVEKFIFLKKLKNYYFKKNSLEKYAIYNTQLTKLNEQLKVEKKGTKNHLVNKLLEQNRIRLAKENRNIKNLSYVFSAVLVGLILFVIFYKKEENVEETITKPNLISDKVENEILIKLDHFEHNKGYLNPHITIVLLAKELDTNVKYLSSILNNSKQKSFNNYINELRIEYIVKCLQEDHKFRLYKVSHLATLSGFASQSSFTTFFKLVTGTTPSVFIKNLTDNED</sequence>
<feature type="signal peptide" evidence="5">
    <location>
        <begin position="1"/>
        <end position="19"/>
    </location>
</feature>
<evidence type="ECO:0000313" key="7">
    <source>
        <dbReference type="EMBL" id="NOJ76563.1"/>
    </source>
</evidence>
<dbReference type="PANTHER" id="PTHR43280">
    <property type="entry name" value="ARAC-FAMILY TRANSCRIPTIONAL REGULATOR"/>
    <property type="match status" value="1"/>
</dbReference>
<evidence type="ECO:0000256" key="5">
    <source>
        <dbReference type="SAM" id="SignalP"/>
    </source>
</evidence>
<protein>
    <submittedName>
        <fullName evidence="7">Helix-turn-helix transcriptional regulator</fullName>
    </submittedName>
</protein>
<evidence type="ECO:0000256" key="3">
    <source>
        <dbReference type="ARBA" id="ARBA00023163"/>
    </source>
</evidence>
<dbReference type="InterPro" id="IPR009057">
    <property type="entry name" value="Homeodomain-like_sf"/>
</dbReference>
<evidence type="ECO:0000256" key="1">
    <source>
        <dbReference type="ARBA" id="ARBA00023015"/>
    </source>
</evidence>
<feature type="domain" description="HTH araC/xylS-type" evidence="6">
    <location>
        <begin position="288"/>
        <end position="396"/>
    </location>
</feature>
<dbReference type="Proteomes" id="UP000580344">
    <property type="component" value="Unassembled WGS sequence"/>
</dbReference>
<dbReference type="SUPFAM" id="SSF46689">
    <property type="entry name" value="Homeodomain-like"/>
    <property type="match status" value="1"/>
</dbReference>
<keyword evidence="4" id="KW-0812">Transmembrane</keyword>
<keyword evidence="8" id="KW-1185">Reference proteome</keyword>
<dbReference type="SMART" id="SM00342">
    <property type="entry name" value="HTH_ARAC"/>
    <property type="match status" value="1"/>
</dbReference>
<reference evidence="7 8" key="1">
    <citation type="submission" date="2020-05" db="EMBL/GenBank/DDBJ databases">
        <title>Tigecycline resistant gene in Empedobacter stercoris.</title>
        <authorList>
            <person name="Chen Y."/>
            <person name="Cheng Y."/>
            <person name="Zhou K."/>
        </authorList>
    </citation>
    <scope>NUCLEOTIDE SEQUENCE [LARGE SCALE GENOMIC DNA]</scope>
    <source>
        <strain evidence="7 8">ES202</strain>
    </source>
</reference>
<keyword evidence="1" id="KW-0805">Transcription regulation</keyword>
<gene>
    <name evidence="7" type="ORF">HMH06_12100</name>
</gene>
<feature type="transmembrane region" description="Helical" evidence="4">
    <location>
        <begin position="248"/>
        <end position="266"/>
    </location>
</feature>
<evidence type="ECO:0000259" key="6">
    <source>
        <dbReference type="PROSITE" id="PS01124"/>
    </source>
</evidence>
<comment type="caution">
    <text evidence="7">The sequence shown here is derived from an EMBL/GenBank/DDBJ whole genome shotgun (WGS) entry which is preliminary data.</text>
</comment>
<keyword evidence="3" id="KW-0804">Transcription</keyword>
<keyword evidence="4" id="KW-1133">Transmembrane helix</keyword>
<proteinExistence type="predicted"/>
<name>A0ABX1WPD3_9FLAO</name>
<evidence type="ECO:0000256" key="4">
    <source>
        <dbReference type="SAM" id="Phobius"/>
    </source>
</evidence>
<keyword evidence="4" id="KW-0472">Membrane</keyword>